<dbReference type="EMBL" id="JAENMS010000002">
    <property type="protein sequence ID" value="MBL5933717.1"/>
    <property type="molecule type" value="Genomic_DNA"/>
</dbReference>
<feature type="domain" description="ABC transmembrane type-1" evidence="9">
    <location>
        <begin position="349"/>
        <end position="543"/>
    </location>
</feature>
<feature type="transmembrane region" description="Helical" evidence="8">
    <location>
        <begin position="465"/>
        <end position="487"/>
    </location>
</feature>
<comment type="subcellular location">
    <subcellularLocation>
        <location evidence="1">Cell inner membrane</location>
        <topology evidence="1">Multi-pass membrane protein</topology>
    </subcellularLocation>
    <subcellularLocation>
        <location evidence="8">Cell membrane</location>
        <topology evidence="8">Multi-pass membrane protein</topology>
    </subcellularLocation>
</comment>
<dbReference type="Proteomes" id="UP000653275">
    <property type="component" value="Unassembled WGS sequence"/>
</dbReference>
<dbReference type="SUPFAM" id="SSF161098">
    <property type="entry name" value="MetI-like"/>
    <property type="match status" value="2"/>
</dbReference>
<accession>A0AAP2ABW0</accession>
<dbReference type="PANTHER" id="PTHR43357:SF3">
    <property type="entry name" value="FE(3+)-TRANSPORT SYSTEM PERMEASE PROTEIN FBPB 2"/>
    <property type="match status" value="1"/>
</dbReference>
<keyword evidence="6 8" id="KW-1133">Transmembrane helix</keyword>
<keyword evidence="7 8" id="KW-0472">Membrane</keyword>
<feature type="transmembrane region" description="Helical" evidence="8">
    <location>
        <begin position="420"/>
        <end position="437"/>
    </location>
</feature>
<name>A0AAP2ABW0_LELAM</name>
<protein>
    <submittedName>
        <fullName evidence="10">Iron ABC transporter permease</fullName>
    </submittedName>
</protein>
<dbReference type="RefSeq" id="WP_131486619.1">
    <property type="nucleotide sequence ID" value="NZ_JAENMR010000002.1"/>
</dbReference>
<sequence>MKQRFISGVTLAVLIVLVAFPLAFIVLQAIFPHFSAGSLSGAFSGVSTLLAEPQLPVMLGGTLQIATGVALVSAVIGFPLGVARGLFNVPLPRLWDLLFLIPFLTPPYIAALSWMLVLQTNGYLQQLTGINLNDLLFSKTGIVLVMALNIFPVIYFAVSRSLLASGQRLALVARVHGASAGKAFWHITLPMLSPALAAGMLLAFTLAIEEFGVPAALGTRAGVLMLTTDIEKKLADWPVDLSGASMLSVVLVVIALCAWALQKKLTGHHDVTSITGKPTENRGADAGVFTFPVVLMMALVGIIAVILPGASMALSGILGTLSGGVTADNVTLSHYTALFSQQGDALSALGTSLSLAFGAACITGSFGLLASWLVVVQKIKGRGVIDALSLMPAALPGVVVGVGLILLWNQPFWTISPYNSWVILLLSYCCLLLPWPVRYVGSALRQLGGNLEPAARVHGASAFQALRFIVLPLVSPALLAAMLMVFAIASRELVTSLLLAPAGTQTVSVFIWRQFEQGSIGQGMAMATLTLMTGLVLMLTALGIMQRGVRR</sequence>
<evidence type="ECO:0000256" key="5">
    <source>
        <dbReference type="ARBA" id="ARBA00022692"/>
    </source>
</evidence>
<dbReference type="CDD" id="cd06261">
    <property type="entry name" value="TM_PBP2"/>
    <property type="match status" value="2"/>
</dbReference>
<evidence type="ECO:0000256" key="4">
    <source>
        <dbReference type="ARBA" id="ARBA00022519"/>
    </source>
</evidence>
<evidence type="ECO:0000256" key="8">
    <source>
        <dbReference type="RuleBase" id="RU363032"/>
    </source>
</evidence>
<keyword evidence="5 8" id="KW-0812">Transmembrane</keyword>
<feature type="transmembrane region" description="Helical" evidence="8">
    <location>
        <begin position="355"/>
        <end position="375"/>
    </location>
</feature>
<keyword evidence="2 8" id="KW-0813">Transport</keyword>
<dbReference type="GO" id="GO:0055085">
    <property type="term" value="P:transmembrane transport"/>
    <property type="evidence" value="ECO:0007669"/>
    <property type="project" value="InterPro"/>
</dbReference>
<feature type="transmembrane region" description="Helical" evidence="8">
    <location>
        <begin position="136"/>
        <end position="158"/>
    </location>
</feature>
<evidence type="ECO:0000256" key="3">
    <source>
        <dbReference type="ARBA" id="ARBA00022475"/>
    </source>
</evidence>
<feature type="transmembrane region" description="Helical" evidence="8">
    <location>
        <begin position="94"/>
        <end position="116"/>
    </location>
</feature>
<evidence type="ECO:0000256" key="6">
    <source>
        <dbReference type="ARBA" id="ARBA00022989"/>
    </source>
</evidence>
<feature type="transmembrane region" description="Helical" evidence="8">
    <location>
        <begin position="61"/>
        <end position="82"/>
    </location>
</feature>
<evidence type="ECO:0000256" key="1">
    <source>
        <dbReference type="ARBA" id="ARBA00004429"/>
    </source>
</evidence>
<dbReference type="PANTHER" id="PTHR43357">
    <property type="entry name" value="INNER MEMBRANE ABC TRANSPORTER PERMEASE PROTEIN YDCV"/>
    <property type="match status" value="1"/>
</dbReference>
<feature type="transmembrane region" description="Helical" evidence="8">
    <location>
        <begin position="387"/>
        <end position="408"/>
    </location>
</feature>
<dbReference type="InterPro" id="IPR035906">
    <property type="entry name" value="MetI-like_sf"/>
</dbReference>
<evidence type="ECO:0000256" key="7">
    <source>
        <dbReference type="ARBA" id="ARBA00023136"/>
    </source>
</evidence>
<dbReference type="AlphaFoldDB" id="A0AAP2ABW0"/>
<dbReference type="Pfam" id="PF00528">
    <property type="entry name" value="BPD_transp_1"/>
    <property type="match status" value="2"/>
</dbReference>
<evidence type="ECO:0000256" key="2">
    <source>
        <dbReference type="ARBA" id="ARBA00022448"/>
    </source>
</evidence>
<dbReference type="InterPro" id="IPR000515">
    <property type="entry name" value="MetI-like"/>
</dbReference>
<keyword evidence="4" id="KW-0997">Cell inner membrane</keyword>
<proteinExistence type="inferred from homology"/>
<dbReference type="GO" id="GO:0005886">
    <property type="term" value="C:plasma membrane"/>
    <property type="evidence" value="ECO:0007669"/>
    <property type="project" value="UniProtKB-SubCell"/>
</dbReference>
<evidence type="ECO:0000259" key="9">
    <source>
        <dbReference type="PROSITE" id="PS50928"/>
    </source>
</evidence>
<comment type="caution">
    <text evidence="10">The sequence shown here is derived from an EMBL/GenBank/DDBJ whole genome shotgun (WGS) entry which is preliminary data.</text>
</comment>
<reference evidence="10" key="1">
    <citation type="submission" date="2020-12" db="EMBL/GenBank/DDBJ databases">
        <title>Draft genome sequence of Enterobacter spp., Lelliottia spp. and Serratia spp. isolated from drinking water reservoirs and lakes.</title>
        <authorList>
            <person name="Reitter C."/>
            <person name="Neuhaus K."/>
            <person name="Huegler M."/>
        </authorList>
    </citation>
    <scope>NUCLEOTIDE SEQUENCE</scope>
    <source>
        <strain evidence="10">TZW15</strain>
    </source>
</reference>
<comment type="similarity">
    <text evidence="8">Belongs to the binding-protein-dependent transport system permease family.</text>
</comment>
<organism evidence="10 11">
    <name type="scientific">Lelliottia amnigena</name>
    <name type="common">Enterobacter amnigenus</name>
    <dbReference type="NCBI Taxonomy" id="61646"/>
    <lineage>
        <taxon>Bacteria</taxon>
        <taxon>Pseudomonadati</taxon>
        <taxon>Pseudomonadota</taxon>
        <taxon>Gammaproteobacteria</taxon>
        <taxon>Enterobacterales</taxon>
        <taxon>Enterobacteriaceae</taxon>
        <taxon>Lelliottia</taxon>
    </lineage>
</organism>
<feature type="transmembrane region" description="Helical" evidence="8">
    <location>
        <begin position="524"/>
        <end position="545"/>
    </location>
</feature>
<feature type="domain" description="ABC transmembrane type-1" evidence="9">
    <location>
        <begin position="59"/>
        <end position="258"/>
    </location>
</feature>
<keyword evidence="3" id="KW-1003">Cell membrane</keyword>
<dbReference type="PROSITE" id="PS50928">
    <property type="entry name" value="ABC_TM1"/>
    <property type="match status" value="2"/>
</dbReference>
<evidence type="ECO:0000313" key="11">
    <source>
        <dbReference type="Proteomes" id="UP000653275"/>
    </source>
</evidence>
<gene>
    <name evidence="10" type="ORF">I7V27_04465</name>
</gene>
<feature type="transmembrane region" description="Helical" evidence="8">
    <location>
        <begin position="286"/>
        <end position="307"/>
    </location>
</feature>
<dbReference type="Gene3D" id="1.10.3720.10">
    <property type="entry name" value="MetI-like"/>
    <property type="match status" value="2"/>
</dbReference>
<evidence type="ECO:0000313" key="10">
    <source>
        <dbReference type="EMBL" id="MBL5933717.1"/>
    </source>
</evidence>
<feature type="transmembrane region" description="Helical" evidence="8">
    <location>
        <begin position="183"/>
        <end position="208"/>
    </location>
</feature>
<feature type="transmembrane region" description="Helical" evidence="8">
    <location>
        <begin position="241"/>
        <end position="261"/>
    </location>
</feature>